<dbReference type="Pfam" id="PF02547">
    <property type="entry name" value="Queuosine_synth"/>
    <property type="match status" value="1"/>
</dbReference>
<evidence type="ECO:0000313" key="14">
    <source>
        <dbReference type="EMBL" id="EEO30825.1"/>
    </source>
</evidence>
<dbReference type="InterPro" id="IPR003699">
    <property type="entry name" value="QueA"/>
</dbReference>
<evidence type="ECO:0000256" key="4">
    <source>
        <dbReference type="ARBA" id="ARBA00022490"/>
    </source>
</evidence>
<sequence length="348" mass="38952">MACFGMYTLSDFDFDLPEELIAQFPLPERSASRLLLVDEKKIADSRFYHLIDHLSEGDLLVFNNTKVLKARFFGSKASGGKIEILIERILDNRNALAKIRASKSPKAGSIIRIDDEIDVSVTGRDGEFFILQFPSDIFKILEEHGHLPLPPYIERAADSFDEKRYQTVFARELGAVAAPTAGLHFDDELMEKLRQKGISFAYLTLHVGAGTFQPVRSENLSEHQMHTEWYTIPEETVEAVKTAQQGKHKVVGVGTTSLRALESASQTGKLKAGSNETSLFITPGYQFQTVDHLITNFHLPKSTLLMLVSAFAGYNLIKKAYAHAIAEKYRFFSYGDAMLLKCISHKNG</sequence>
<comment type="catalytic activity">
    <reaction evidence="8 13">
        <text>7-aminomethyl-7-carbaguanosine(34) in tRNA + S-adenosyl-L-methionine = epoxyqueuosine(34) in tRNA + adenine + L-methionine + 2 H(+)</text>
        <dbReference type="Rhea" id="RHEA:32155"/>
        <dbReference type="Rhea" id="RHEA-COMP:10342"/>
        <dbReference type="Rhea" id="RHEA-COMP:18582"/>
        <dbReference type="ChEBI" id="CHEBI:15378"/>
        <dbReference type="ChEBI" id="CHEBI:16708"/>
        <dbReference type="ChEBI" id="CHEBI:57844"/>
        <dbReference type="ChEBI" id="CHEBI:59789"/>
        <dbReference type="ChEBI" id="CHEBI:82833"/>
        <dbReference type="ChEBI" id="CHEBI:194443"/>
        <dbReference type="EC" id="2.4.99.17"/>
    </reaction>
</comment>
<dbReference type="FunFam" id="3.40.1780.10:FF:000001">
    <property type="entry name" value="S-adenosylmethionine:tRNA ribosyltransferase-isomerase"/>
    <property type="match status" value="1"/>
</dbReference>
<organism evidence="14 15">
    <name type="scientific">Oxalobacter formigenes OXCC13</name>
    <dbReference type="NCBI Taxonomy" id="556269"/>
    <lineage>
        <taxon>Bacteria</taxon>
        <taxon>Pseudomonadati</taxon>
        <taxon>Pseudomonadota</taxon>
        <taxon>Betaproteobacteria</taxon>
        <taxon>Burkholderiales</taxon>
        <taxon>Oxalobacteraceae</taxon>
        <taxon>Oxalobacter</taxon>
    </lineage>
</organism>
<comment type="function">
    <text evidence="13">Transfers and isomerizes the ribose moiety from AdoMet to the 7-aminomethyl group of 7-deazaguanine (preQ1-tRNA) to give epoxyqueuosine (oQ-tRNA).</text>
</comment>
<evidence type="ECO:0000256" key="6">
    <source>
        <dbReference type="ARBA" id="ARBA00022691"/>
    </source>
</evidence>
<keyword evidence="4 13" id="KW-0963">Cytoplasm</keyword>
<evidence type="ECO:0000313" key="15">
    <source>
        <dbReference type="Proteomes" id="UP000005089"/>
    </source>
</evidence>
<dbReference type="eggNOG" id="COG0809">
    <property type="taxonomic scope" value="Bacteria"/>
</dbReference>
<dbReference type="PANTHER" id="PTHR30307:SF0">
    <property type="entry name" value="S-ADENOSYLMETHIONINE:TRNA RIBOSYLTRANSFERASE-ISOMERASE"/>
    <property type="match status" value="1"/>
</dbReference>
<keyword evidence="5 13" id="KW-0808">Transferase</keyword>
<evidence type="ECO:0000256" key="3">
    <source>
        <dbReference type="ARBA" id="ARBA00011245"/>
    </source>
</evidence>
<evidence type="ECO:0000256" key="12">
    <source>
        <dbReference type="ARBA" id="ARBA00076160"/>
    </source>
</evidence>
<evidence type="ECO:0000256" key="9">
    <source>
        <dbReference type="ARBA" id="ARBA00061210"/>
    </source>
</evidence>
<dbReference type="GO" id="GO:0051075">
    <property type="term" value="F:S-adenosylmethionine:tRNA ribosyltransferase-isomerase activity"/>
    <property type="evidence" value="ECO:0007669"/>
    <property type="project" value="UniProtKB-EC"/>
</dbReference>
<dbReference type="Proteomes" id="UP000005089">
    <property type="component" value="Unassembled WGS sequence"/>
</dbReference>
<evidence type="ECO:0000256" key="7">
    <source>
        <dbReference type="ARBA" id="ARBA00022785"/>
    </source>
</evidence>
<keyword evidence="6 13" id="KW-0949">S-adenosyl-L-methionine</keyword>
<dbReference type="Gene3D" id="2.40.10.240">
    <property type="entry name" value="QueA-like"/>
    <property type="match status" value="1"/>
</dbReference>
<dbReference type="STRING" id="847.BRW83_0233"/>
<evidence type="ECO:0000256" key="13">
    <source>
        <dbReference type="HAMAP-Rule" id="MF_00113"/>
    </source>
</evidence>
<dbReference type="NCBIfam" id="TIGR00113">
    <property type="entry name" value="queA"/>
    <property type="match status" value="1"/>
</dbReference>
<dbReference type="InterPro" id="IPR042118">
    <property type="entry name" value="QueA_dom1"/>
</dbReference>
<dbReference type="NCBIfam" id="NF001140">
    <property type="entry name" value="PRK00147.1"/>
    <property type="match status" value="1"/>
</dbReference>
<name>C3XC99_OXAFO</name>
<evidence type="ECO:0000256" key="10">
    <source>
        <dbReference type="ARBA" id="ARBA00066503"/>
    </source>
</evidence>
<dbReference type="AlphaFoldDB" id="C3XC99"/>
<dbReference type="EC" id="2.4.99.17" evidence="10 13"/>
<comment type="similarity">
    <text evidence="9 13">Belongs to the QueA family.</text>
</comment>
<evidence type="ECO:0000256" key="2">
    <source>
        <dbReference type="ARBA" id="ARBA00004691"/>
    </source>
</evidence>
<accession>C3XC99</accession>
<evidence type="ECO:0000256" key="1">
    <source>
        <dbReference type="ARBA" id="ARBA00004496"/>
    </source>
</evidence>
<dbReference type="EMBL" id="GG658170">
    <property type="protein sequence ID" value="EEO30825.1"/>
    <property type="molecule type" value="Genomic_DNA"/>
</dbReference>
<dbReference type="InterPro" id="IPR042119">
    <property type="entry name" value="QueA_dom2"/>
</dbReference>
<evidence type="ECO:0000256" key="11">
    <source>
        <dbReference type="ARBA" id="ARBA00069325"/>
    </source>
</evidence>
<comment type="subunit">
    <text evidence="3 13">Monomer.</text>
</comment>
<reference evidence="14 15" key="1">
    <citation type="submission" date="2009-02" db="EMBL/GenBank/DDBJ databases">
        <title>The Genome Sequence of Oxalobacter formigenes OXCC13.</title>
        <authorList>
            <consortium name="The Broad Institute Genome Sequencing Platform"/>
            <person name="Ward D."/>
            <person name="Young S.K."/>
            <person name="Kodira C.D."/>
            <person name="Zeng Q."/>
            <person name="Koehrsen M."/>
            <person name="Alvarado L."/>
            <person name="Berlin A."/>
            <person name="Borenstein D."/>
            <person name="Chen Z."/>
            <person name="Engels R."/>
            <person name="Freedman E."/>
            <person name="Gellesch M."/>
            <person name="Goldberg J."/>
            <person name="Griggs A."/>
            <person name="Gujja S."/>
            <person name="Heiman D."/>
            <person name="Hepburn T."/>
            <person name="Howarth C."/>
            <person name="Jen D."/>
            <person name="Larson L."/>
            <person name="Lewis B."/>
            <person name="Mehta T."/>
            <person name="Park D."/>
            <person name="Pearson M."/>
            <person name="Roberts A."/>
            <person name="Saif S."/>
            <person name="Shea T."/>
            <person name="Shenoy N."/>
            <person name="Sisk P."/>
            <person name="Stolte C."/>
            <person name="Sykes S."/>
            <person name="Walk T."/>
            <person name="White J."/>
            <person name="Yandava C."/>
            <person name="Allison M.J."/>
            <person name="Lander E."/>
            <person name="Nusbaum C."/>
            <person name="Galagan J."/>
            <person name="Birren B."/>
        </authorList>
    </citation>
    <scope>NUCLEOTIDE SEQUENCE [LARGE SCALE GENOMIC DNA]</scope>
    <source>
        <strain evidence="14 15">OXCC13</strain>
    </source>
</reference>
<evidence type="ECO:0000256" key="5">
    <source>
        <dbReference type="ARBA" id="ARBA00022679"/>
    </source>
</evidence>
<dbReference type="Gene3D" id="3.40.1780.10">
    <property type="entry name" value="QueA-like"/>
    <property type="match status" value="1"/>
</dbReference>
<dbReference type="HAMAP" id="MF_00113">
    <property type="entry name" value="QueA"/>
    <property type="match status" value="1"/>
</dbReference>
<dbReference type="GO" id="GO:0005737">
    <property type="term" value="C:cytoplasm"/>
    <property type="evidence" value="ECO:0007669"/>
    <property type="project" value="UniProtKB-SubCell"/>
</dbReference>
<protein>
    <recommendedName>
        <fullName evidence="11 13">S-adenosylmethionine:tRNA ribosyltransferase-isomerase</fullName>
        <ecNumber evidence="10 13">2.4.99.17</ecNumber>
    </recommendedName>
    <alternativeName>
        <fullName evidence="12 13">Queuosine biosynthesis protein QueA</fullName>
    </alternativeName>
</protein>
<proteinExistence type="inferred from homology"/>
<keyword evidence="14" id="KW-0413">Isomerase</keyword>
<dbReference type="UniPathway" id="UPA00392"/>
<dbReference type="SUPFAM" id="SSF111337">
    <property type="entry name" value="QueA-like"/>
    <property type="match status" value="1"/>
</dbReference>
<dbReference type="GO" id="GO:0008616">
    <property type="term" value="P:tRNA queuosine(34) biosynthetic process"/>
    <property type="evidence" value="ECO:0007669"/>
    <property type="project" value="UniProtKB-UniRule"/>
</dbReference>
<comment type="pathway">
    <text evidence="2 13">tRNA modification; tRNA-queuosine biosynthesis.</text>
</comment>
<gene>
    <name evidence="13 14" type="primary">queA</name>
    <name evidence="14" type="ORF">OFBG_01853</name>
</gene>
<keyword evidence="15" id="KW-1185">Reference proteome</keyword>
<dbReference type="HOGENOM" id="CLU_039110_1_0_4"/>
<evidence type="ECO:0000256" key="8">
    <source>
        <dbReference type="ARBA" id="ARBA00052751"/>
    </source>
</evidence>
<keyword evidence="7 13" id="KW-0671">Queuosine biosynthesis</keyword>
<dbReference type="PANTHER" id="PTHR30307">
    <property type="entry name" value="S-ADENOSYLMETHIONINE:TRNA RIBOSYLTRANSFERASE-ISOMERASE"/>
    <property type="match status" value="1"/>
</dbReference>
<comment type="subcellular location">
    <subcellularLocation>
        <location evidence="1 13">Cytoplasm</location>
    </subcellularLocation>
</comment>
<dbReference type="InterPro" id="IPR036100">
    <property type="entry name" value="QueA_sf"/>
</dbReference>